<organism evidence="2 4">
    <name type="scientific">Trichococcus flocculiformis</name>
    <dbReference type="NCBI Taxonomy" id="82803"/>
    <lineage>
        <taxon>Bacteria</taxon>
        <taxon>Bacillati</taxon>
        <taxon>Bacillota</taxon>
        <taxon>Bacilli</taxon>
        <taxon>Lactobacillales</taxon>
        <taxon>Carnobacteriaceae</taxon>
        <taxon>Trichococcus</taxon>
    </lineage>
</organism>
<evidence type="ECO:0000313" key="1">
    <source>
        <dbReference type="EMBL" id="CZQ86128.1"/>
    </source>
</evidence>
<reference evidence="2 4" key="2">
    <citation type="submission" date="2016-10" db="EMBL/GenBank/DDBJ databases">
        <authorList>
            <person name="Varghese N."/>
            <person name="Submissions S."/>
        </authorList>
    </citation>
    <scope>NUCLEOTIDE SEQUENCE [LARGE SCALE GENOMIC DNA]</scope>
    <source>
        <strain evidence="2 4">DSM 2094</strain>
    </source>
</reference>
<dbReference type="RefSeq" id="WP_086988379.1">
    <property type="nucleotide sequence ID" value="NZ_FJMZ01000005.1"/>
</dbReference>
<protein>
    <submittedName>
        <fullName evidence="2">Uncharacterized protein</fullName>
    </submittedName>
</protein>
<name>A0AB38BDS5_9LACT</name>
<dbReference type="Proteomes" id="UP000195947">
    <property type="component" value="Unassembled WGS sequence"/>
</dbReference>
<dbReference type="EMBL" id="FOQC01000001">
    <property type="protein sequence ID" value="SFH45024.1"/>
    <property type="molecule type" value="Genomic_DNA"/>
</dbReference>
<dbReference type="AlphaFoldDB" id="A0AB38BDS5"/>
<proteinExistence type="predicted"/>
<evidence type="ECO:0000313" key="2">
    <source>
        <dbReference type="EMBL" id="SFH45024.1"/>
    </source>
</evidence>
<comment type="caution">
    <text evidence="2">The sequence shown here is derived from an EMBL/GenBank/DDBJ whole genome shotgun (WGS) entry which is preliminary data.</text>
</comment>
<evidence type="ECO:0000313" key="4">
    <source>
        <dbReference type="Proteomes" id="UP000199686"/>
    </source>
</evidence>
<accession>A0AB38BDS5</accession>
<sequence>MENAIDNQKITFKIAGNELQKEEGYNLRFILESLSSFETLLDKTYLHFENKSRMSENDKENLSIRLVEVREGSFIADLVIQMRDLALPIAPLVAENSEHIWNAVKTSYSYIKTVLKAREEGKEVELNMDNTQQGIQVVNTGSGNVTININPEIPPLASKLAPTFSEMAKKVDGENVSSIQFSSEDHVEVTFTEEEKVLFKKRNYLDETVFELSGKITGSYFSSLSGQIQILENQHGIPAGVYRFKATENFRDEDQWKSMYLEEKRYSCQKRISLDPTKGFEEKVEELQILAVIDDV</sequence>
<gene>
    <name evidence="2" type="ORF">SAMN04488507_10013</name>
    <name evidence="1" type="ORF">TFLO_717</name>
</gene>
<evidence type="ECO:0000313" key="3">
    <source>
        <dbReference type="Proteomes" id="UP000195947"/>
    </source>
</evidence>
<keyword evidence="3" id="KW-1185">Reference proteome</keyword>
<dbReference type="EMBL" id="FJMZ01000005">
    <property type="protein sequence ID" value="CZQ86128.1"/>
    <property type="molecule type" value="Genomic_DNA"/>
</dbReference>
<dbReference type="Proteomes" id="UP000199686">
    <property type="component" value="Unassembled WGS sequence"/>
</dbReference>
<reference evidence="1 3" key="1">
    <citation type="submission" date="2016-02" db="EMBL/GenBank/DDBJ databases">
        <authorList>
            <person name="Strepis N."/>
        </authorList>
    </citation>
    <scope>NUCLEOTIDE SEQUENCE [LARGE SCALE GENOMIC DNA]</scope>
    <source>
        <strain evidence="1">Trichococcus flocculiformis</strain>
    </source>
</reference>